<dbReference type="PRINTS" id="PR00348">
    <property type="entry name" value="UBIQUITIN"/>
</dbReference>
<dbReference type="AlphaFoldDB" id="A0AA36MU70"/>
<comment type="caution">
    <text evidence="2">The sequence shown here is derived from an EMBL/GenBank/DDBJ whole genome shotgun (WGS) entry which is preliminary data.</text>
</comment>
<dbReference type="InterPro" id="IPR000626">
    <property type="entry name" value="Ubiquitin-like_dom"/>
</dbReference>
<dbReference type="EMBL" id="CAUJNA010000682">
    <property type="protein sequence ID" value="CAJ1380101.1"/>
    <property type="molecule type" value="Genomic_DNA"/>
</dbReference>
<gene>
    <name evidence="2" type="ORF">EVOR1521_LOCUS8143</name>
</gene>
<name>A0AA36MU70_9DINO</name>
<protein>
    <recommendedName>
        <fullName evidence="1">Ubiquitin-like domain-containing protein</fullName>
    </recommendedName>
</protein>
<dbReference type="Gene3D" id="3.10.20.90">
    <property type="entry name" value="Phosphatidylinositol 3-kinase Catalytic Subunit, Chain A, domain 1"/>
    <property type="match status" value="1"/>
</dbReference>
<organism evidence="2 3">
    <name type="scientific">Effrenium voratum</name>
    <dbReference type="NCBI Taxonomy" id="2562239"/>
    <lineage>
        <taxon>Eukaryota</taxon>
        <taxon>Sar</taxon>
        <taxon>Alveolata</taxon>
        <taxon>Dinophyceae</taxon>
        <taxon>Suessiales</taxon>
        <taxon>Symbiodiniaceae</taxon>
        <taxon>Effrenium</taxon>
    </lineage>
</organism>
<dbReference type="Proteomes" id="UP001178507">
    <property type="component" value="Unassembled WGS sequence"/>
</dbReference>
<reference evidence="2" key="1">
    <citation type="submission" date="2023-08" db="EMBL/GenBank/DDBJ databases">
        <authorList>
            <person name="Chen Y."/>
            <person name="Shah S."/>
            <person name="Dougan E. K."/>
            <person name="Thang M."/>
            <person name="Chan C."/>
        </authorList>
    </citation>
    <scope>NUCLEOTIDE SEQUENCE</scope>
</reference>
<evidence type="ECO:0000313" key="2">
    <source>
        <dbReference type="EMBL" id="CAJ1380101.1"/>
    </source>
</evidence>
<feature type="domain" description="Ubiquitin-like" evidence="1">
    <location>
        <begin position="6"/>
        <end position="75"/>
    </location>
</feature>
<keyword evidence="3" id="KW-1185">Reference proteome</keyword>
<sequence length="222" mass="24618">MGAQPFELFVRTPAEIVLQLEVQPTDTVEEVKARIATLEGTPVERQRLMRQGAPLTNTRSLQACGVASGSVLLLVPRLGELGQRSCAPRLPEPKPASGIPRPRVPLVCTDIARPFPMSLEFVSVAEYQCFMLALQRQVGRKSLTSSIAKVAEADEKAPFLEILLPDMRPPVQTRVTFDEETEVLLIDTVGDILMDNAQYRVLLHLKEEQKFALLVTGIRPHQ</sequence>
<evidence type="ECO:0000259" key="1">
    <source>
        <dbReference type="PROSITE" id="PS50053"/>
    </source>
</evidence>
<dbReference type="Pfam" id="PF00240">
    <property type="entry name" value="ubiquitin"/>
    <property type="match status" value="1"/>
</dbReference>
<evidence type="ECO:0000313" key="3">
    <source>
        <dbReference type="Proteomes" id="UP001178507"/>
    </source>
</evidence>
<proteinExistence type="predicted"/>
<dbReference type="PANTHER" id="PTHR10666">
    <property type="entry name" value="UBIQUITIN"/>
    <property type="match status" value="1"/>
</dbReference>
<dbReference type="PROSITE" id="PS50053">
    <property type="entry name" value="UBIQUITIN_2"/>
    <property type="match status" value="1"/>
</dbReference>
<dbReference type="InterPro" id="IPR050158">
    <property type="entry name" value="Ubiquitin_ubiquitin-like"/>
</dbReference>
<dbReference type="CDD" id="cd17039">
    <property type="entry name" value="Ubl_ubiquitin_like"/>
    <property type="match status" value="1"/>
</dbReference>
<accession>A0AA36MU70</accession>
<dbReference type="InterPro" id="IPR029071">
    <property type="entry name" value="Ubiquitin-like_domsf"/>
</dbReference>
<dbReference type="SUPFAM" id="SSF54236">
    <property type="entry name" value="Ubiquitin-like"/>
    <property type="match status" value="1"/>
</dbReference>
<dbReference type="InterPro" id="IPR019956">
    <property type="entry name" value="Ubiquitin_dom"/>
</dbReference>
<dbReference type="SMART" id="SM00213">
    <property type="entry name" value="UBQ"/>
    <property type="match status" value="1"/>
</dbReference>